<dbReference type="GO" id="GO:0003677">
    <property type="term" value="F:DNA binding"/>
    <property type="evidence" value="ECO:0007669"/>
    <property type="project" value="UniProtKB-UniRule"/>
</dbReference>
<feature type="domain" description="HMG box" evidence="3">
    <location>
        <begin position="151"/>
        <end position="218"/>
    </location>
</feature>
<keyword evidence="5" id="KW-1185">Reference proteome</keyword>
<dbReference type="OrthoDB" id="10339314at2759"/>
<keyword evidence="1" id="KW-0539">Nucleus</keyword>
<evidence type="ECO:0000256" key="1">
    <source>
        <dbReference type="PROSITE-ProRule" id="PRU00267"/>
    </source>
</evidence>
<feature type="DNA-binding region" description="HMG box" evidence="1">
    <location>
        <begin position="84"/>
        <end position="136"/>
    </location>
</feature>
<evidence type="ECO:0000256" key="2">
    <source>
        <dbReference type="SAM" id="Coils"/>
    </source>
</evidence>
<feature type="DNA-binding region" description="HMG box" evidence="1">
    <location>
        <begin position="151"/>
        <end position="218"/>
    </location>
</feature>
<dbReference type="Proteomes" id="UP000000600">
    <property type="component" value="Unassembled WGS sequence"/>
</dbReference>
<proteinExistence type="predicted"/>
<gene>
    <name evidence="4" type="ORF">GSPATT00038695001</name>
</gene>
<dbReference type="KEGG" id="ptm:GSPATT00038695001"/>
<dbReference type="AlphaFoldDB" id="A0CLV3"/>
<dbReference type="GO" id="GO:0005634">
    <property type="term" value="C:nucleus"/>
    <property type="evidence" value="ECO:0007669"/>
    <property type="project" value="UniProtKB-UniRule"/>
</dbReference>
<evidence type="ECO:0000313" key="4">
    <source>
        <dbReference type="EMBL" id="CAK71770.1"/>
    </source>
</evidence>
<dbReference type="InterPro" id="IPR009071">
    <property type="entry name" value="HMG_box_dom"/>
</dbReference>
<reference evidence="4 5" key="1">
    <citation type="journal article" date="2006" name="Nature">
        <title>Global trends of whole-genome duplications revealed by the ciliate Paramecium tetraurelia.</title>
        <authorList>
            <consortium name="Genoscope"/>
            <person name="Aury J.-M."/>
            <person name="Jaillon O."/>
            <person name="Duret L."/>
            <person name="Noel B."/>
            <person name="Jubin C."/>
            <person name="Porcel B.M."/>
            <person name="Segurens B."/>
            <person name="Daubin V."/>
            <person name="Anthouard V."/>
            <person name="Aiach N."/>
            <person name="Arnaiz O."/>
            <person name="Billaut A."/>
            <person name="Beisson J."/>
            <person name="Blanc I."/>
            <person name="Bouhouche K."/>
            <person name="Camara F."/>
            <person name="Duharcourt S."/>
            <person name="Guigo R."/>
            <person name="Gogendeau D."/>
            <person name="Katinka M."/>
            <person name="Keller A.-M."/>
            <person name="Kissmehl R."/>
            <person name="Klotz C."/>
            <person name="Koll F."/>
            <person name="Le Moue A."/>
            <person name="Lepere C."/>
            <person name="Malinsky S."/>
            <person name="Nowacki M."/>
            <person name="Nowak J.K."/>
            <person name="Plattner H."/>
            <person name="Poulain J."/>
            <person name="Ruiz F."/>
            <person name="Serrano V."/>
            <person name="Zagulski M."/>
            <person name="Dessen P."/>
            <person name="Betermier M."/>
            <person name="Weissenbach J."/>
            <person name="Scarpelli C."/>
            <person name="Schachter V."/>
            <person name="Sperling L."/>
            <person name="Meyer E."/>
            <person name="Cohen J."/>
            <person name="Wincker P."/>
        </authorList>
    </citation>
    <scope>NUCLEOTIDE SEQUENCE [LARGE SCALE GENOMIC DNA]</scope>
    <source>
        <strain evidence="4 5">Stock d4-2</strain>
    </source>
</reference>
<keyword evidence="1" id="KW-0238">DNA-binding</keyword>
<dbReference type="SUPFAM" id="SSF47095">
    <property type="entry name" value="HMG-box"/>
    <property type="match status" value="2"/>
</dbReference>
<dbReference type="PROSITE" id="PS50118">
    <property type="entry name" value="HMG_BOX_2"/>
    <property type="match status" value="2"/>
</dbReference>
<keyword evidence="2" id="KW-0175">Coiled coil</keyword>
<accession>A0CLV3</accession>
<evidence type="ECO:0000259" key="3">
    <source>
        <dbReference type="PROSITE" id="PS50118"/>
    </source>
</evidence>
<name>A0CLV3_PARTE</name>
<feature type="domain" description="HMG box" evidence="3">
    <location>
        <begin position="84"/>
        <end position="136"/>
    </location>
</feature>
<dbReference type="OMA" id="RTIKFEW"/>
<organism evidence="4 5">
    <name type="scientific">Paramecium tetraurelia</name>
    <dbReference type="NCBI Taxonomy" id="5888"/>
    <lineage>
        <taxon>Eukaryota</taxon>
        <taxon>Sar</taxon>
        <taxon>Alveolata</taxon>
        <taxon>Ciliophora</taxon>
        <taxon>Intramacronucleata</taxon>
        <taxon>Oligohymenophorea</taxon>
        <taxon>Peniculida</taxon>
        <taxon>Parameciidae</taxon>
        <taxon>Paramecium</taxon>
    </lineage>
</organism>
<dbReference type="RefSeq" id="XP_001439167.1">
    <property type="nucleotide sequence ID" value="XM_001439130.1"/>
</dbReference>
<evidence type="ECO:0000313" key="5">
    <source>
        <dbReference type="Proteomes" id="UP000000600"/>
    </source>
</evidence>
<dbReference type="InterPro" id="IPR036910">
    <property type="entry name" value="HMG_box_dom_sf"/>
</dbReference>
<dbReference type="HOGENOM" id="CLU_094026_0_0_1"/>
<protein>
    <recommendedName>
        <fullName evidence="3">HMG box domain-containing protein</fullName>
    </recommendedName>
</protein>
<dbReference type="GeneID" id="5024951"/>
<dbReference type="Gene3D" id="1.10.30.10">
    <property type="entry name" value="High mobility group box domain"/>
    <property type="match status" value="1"/>
</dbReference>
<dbReference type="EMBL" id="CT868106">
    <property type="protein sequence ID" value="CAK71770.1"/>
    <property type="molecule type" value="Genomic_DNA"/>
</dbReference>
<feature type="coiled-coil region" evidence="2">
    <location>
        <begin position="193"/>
        <end position="220"/>
    </location>
</feature>
<sequence length="259" mass="30943">MTLISFSSFSQWQGYQIRQYLYSFSIFPFLFTQQPQNQDVIQKSSVSGDSSSQMSQIKQLFNFSNFIKMQKQRLKQLQLDQPGPKKQSSAYRKFYDEQLVLLQQQYPKRTTEELIKLINLKWKVKEKMNKQKYFQKNGYVNINDTERVPVPQPPPPVMIIFQKHMRKQLEMTHPEYNGTQIDRTIKFEWGSNSALKEQAAEEYKKLRQEFENQKKDFIIKYGFWPQHKKHQNESGNQIQHPSQQANPLACLLNKKVKYE</sequence>
<dbReference type="InParanoid" id="A0CLV3"/>